<evidence type="ECO:0000256" key="4">
    <source>
        <dbReference type="ARBA" id="ARBA00022679"/>
    </source>
</evidence>
<evidence type="ECO:0000313" key="7">
    <source>
        <dbReference type="EMBL" id="BBB15427.1"/>
    </source>
</evidence>
<evidence type="ECO:0000256" key="6">
    <source>
        <dbReference type="HAMAP-Rule" id="MF_00735"/>
    </source>
</evidence>
<dbReference type="GO" id="GO:0005840">
    <property type="term" value="C:ribosome"/>
    <property type="evidence" value="ECO:0007669"/>
    <property type="project" value="UniProtKB-KW"/>
</dbReference>
<accession>A0A2Z5V7J2</accession>
<dbReference type="HAMAP" id="MF_00735">
    <property type="entry name" value="Methyltr_PrmA"/>
    <property type="match status" value="1"/>
</dbReference>
<dbReference type="Gene3D" id="3.40.50.150">
    <property type="entry name" value="Vaccinia Virus protein VP39"/>
    <property type="match status" value="1"/>
</dbReference>
<dbReference type="EC" id="2.1.1.-" evidence="6"/>
<dbReference type="PIRSF" id="PIRSF000401">
    <property type="entry name" value="RPL11_MTase"/>
    <property type="match status" value="1"/>
</dbReference>
<comment type="similarity">
    <text evidence="1 6">Belongs to the methyltransferase superfamily. PrmA family.</text>
</comment>
<reference evidence="7 8" key="1">
    <citation type="submission" date="2017-03" db="EMBL/GenBank/DDBJ databases">
        <title>The genome sequence of Candidatus Rickettsiella viridis.</title>
        <authorList>
            <person name="Nikoh N."/>
            <person name="Tsuchida T."/>
            <person name="Yamaguchi K."/>
            <person name="Maeda T."/>
            <person name="Shigenobu S."/>
            <person name="Fukatsu T."/>
        </authorList>
    </citation>
    <scope>NUCLEOTIDE SEQUENCE [LARGE SCALE GENOMIC DNA]</scope>
    <source>
        <strain evidence="7 8">Ap-RA04</strain>
    </source>
</reference>
<dbReference type="NCBIfam" id="TIGR00406">
    <property type="entry name" value="prmA"/>
    <property type="match status" value="1"/>
</dbReference>
<sequence>MSWLELTIQTKESDTESVSDFLEQANAVSITWKAADEQALFEPDLNTTPLWQRVEVNALFSEDTSMSDLMAALRREFDDKTILKSSFKVVPDKCWERVWLDDFKAMRFGKRLWVCPTTMEPPDPAGVIVRLDPGLAFGTGTHPSTALCLEWLDAHVQSGQTLIDYGCGSGILAIAALKCGAKKVFAVDHDQQAIEATQANARQNAILPEQISCLFPQQLVQDIKVDVLMANILAKPLMDLAKLFKQHLKKDGLCVLAGILSEQVESIQQCYVEQGFSCVDVQHKHEWARIVFSLPNTLRT</sequence>
<keyword evidence="8" id="KW-1185">Reference proteome</keyword>
<dbReference type="RefSeq" id="WP_126322882.1">
    <property type="nucleotide sequence ID" value="NZ_AP018005.1"/>
</dbReference>
<evidence type="ECO:0000313" key="8">
    <source>
        <dbReference type="Proteomes" id="UP000282483"/>
    </source>
</evidence>
<dbReference type="InterPro" id="IPR050078">
    <property type="entry name" value="Ribosomal_L11_MeTrfase_PrmA"/>
</dbReference>
<comment type="function">
    <text evidence="6">Methylates ribosomal protein L11.</text>
</comment>
<dbReference type="KEGG" id="rvi:RVIR1_09490"/>
<dbReference type="OrthoDB" id="9785995at2"/>
<keyword evidence="7" id="KW-0689">Ribosomal protein</keyword>
<dbReference type="PANTHER" id="PTHR43648">
    <property type="entry name" value="ELECTRON TRANSFER FLAVOPROTEIN BETA SUBUNIT LYSINE METHYLTRANSFERASE"/>
    <property type="match status" value="1"/>
</dbReference>
<dbReference type="CDD" id="cd02440">
    <property type="entry name" value="AdoMet_MTases"/>
    <property type="match status" value="1"/>
</dbReference>
<feature type="binding site" evidence="6">
    <location>
        <position position="231"/>
    </location>
    <ligand>
        <name>S-adenosyl-L-methionine</name>
        <dbReference type="ChEBI" id="CHEBI:59789"/>
    </ligand>
</feature>
<evidence type="ECO:0000256" key="1">
    <source>
        <dbReference type="ARBA" id="ARBA00009741"/>
    </source>
</evidence>
<organism evidence="7 8">
    <name type="scientific">Candidatus Rickettsiella viridis</name>
    <dbReference type="NCBI Taxonomy" id="676208"/>
    <lineage>
        <taxon>Bacteria</taxon>
        <taxon>Pseudomonadati</taxon>
        <taxon>Pseudomonadota</taxon>
        <taxon>Gammaproteobacteria</taxon>
        <taxon>Legionellales</taxon>
        <taxon>Coxiellaceae</taxon>
        <taxon>Rickettsiella</taxon>
    </lineage>
</organism>
<gene>
    <name evidence="6 7" type="primary">prmA</name>
    <name evidence="7" type="ORF">RVIR1_09490</name>
</gene>
<keyword evidence="7" id="KW-0687">Ribonucleoprotein</keyword>
<keyword evidence="4 6" id="KW-0808">Transferase</keyword>
<feature type="binding site" evidence="6">
    <location>
        <position position="188"/>
    </location>
    <ligand>
        <name>S-adenosyl-L-methionine</name>
        <dbReference type="ChEBI" id="CHEBI:59789"/>
    </ligand>
</feature>
<dbReference type="Proteomes" id="UP000282483">
    <property type="component" value="Chromosome"/>
</dbReference>
<keyword evidence="5 6" id="KW-0949">S-adenosyl-L-methionine</keyword>
<dbReference type="SUPFAM" id="SSF53335">
    <property type="entry name" value="S-adenosyl-L-methionine-dependent methyltransferases"/>
    <property type="match status" value="1"/>
</dbReference>
<dbReference type="GO" id="GO:0005829">
    <property type="term" value="C:cytosol"/>
    <property type="evidence" value="ECO:0007669"/>
    <property type="project" value="TreeGrafter"/>
</dbReference>
<evidence type="ECO:0000256" key="5">
    <source>
        <dbReference type="ARBA" id="ARBA00022691"/>
    </source>
</evidence>
<dbReference type="EMBL" id="AP018005">
    <property type="protein sequence ID" value="BBB15427.1"/>
    <property type="molecule type" value="Genomic_DNA"/>
</dbReference>
<proteinExistence type="inferred from homology"/>
<dbReference type="GO" id="GO:0032259">
    <property type="term" value="P:methylation"/>
    <property type="evidence" value="ECO:0007669"/>
    <property type="project" value="UniProtKB-KW"/>
</dbReference>
<dbReference type="Pfam" id="PF06325">
    <property type="entry name" value="PrmA"/>
    <property type="match status" value="1"/>
</dbReference>
<dbReference type="PANTHER" id="PTHR43648:SF1">
    <property type="entry name" value="ELECTRON TRANSFER FLAVOPROTEIN BETA SUBUNIT LYSINE METHYLTRANSFERASE"/>
    <property type="match status" value="1"/>
</dbReference>
<feature type="binding site" evidence="6">
    <location>
        <position position="166"/>
    </location>
    <ligand>
        <name>S-adenosyl-L-methionine</name>
        <dbReference type="ChEBI" id="CHEBI:59789"/>
    </ligand>
</feature>
<dbReference type="GO" id="GO:0016279">
    <property type="term" value="F:protein-lysine N-methyltransferase activity"/>
    <property type="evidence" value="ECO:0007669"/>
    <property type="project" value="TreeGrafter"/>
</dbReference>
<evidence type="ECO:0000256" key="3">
    <source>
        <dbReference type="ARBA" id="ARBA00022603"/>
    </source>
</evidence>
<comment type="catalytic activity">
    <reaction evidence="6">
        <text>L-lysyl-[protein] + 3 S-adenosyl-L-methionine = N(6),N(6),N(6)-trimethyl-L-lysyl-[protein] + 3 S-adenosyl-L-homocysteine + 3 H(+)</text>
        <dbReference type="Rhea" id="RHEA:54192"/>
        <dbReference type="Rhea" id="RHEA-COMP:9752"/>
        <dbReference type="Rhea" id="RHEA-COMP:13826"/>
        <dbReference type="ChEBI" id="CHEBI:15378"/>
        <dbReference type="ChEBI" id="CHEBI:29969"/>
        <dbReference type="ChEBI" id="CHEBI:57856"/>
        <dbReference type="ChEBI" id="CHEBI:59789"/>
        <dbReference type="ChEBI" id="CHEBI:61961"/>
    </reaction>
</comment>
<protein>
    <recommendedName>
        <fullName evidence="6">Ribosomal protein L11 methyltransferase</fullName>
        <shortName evidence="6">L11 Mtase</shortName>
        <ecNumber evidence="6">2.1.1.-</ecNumber>
    </recommendedName>
</protein>
<dbReference type="AlphaFoldDB" id="A0A2Z5V7J2"/>
<name>A0A2Z5V7J2_9COXI</name>
<feature type="binding site" evidence="6">
    <location>
        <position position="145"/>
    </location>
    <ligand>
        <name>S-adenosyl-L-methionine</name>
        <dbReference type="ChEBI" id="CHEBI:59789"/>
    </ligand>
</feature>
<dbReference type="InterPro" id="IPR004498">
    <property type="entry name" value="Ribosomal_PrmA_MeTrfase"/>
</dbReference>
<evidence type="ECO:0000256" key="2">
    <source>
        <dbReference type="ARBA" id="ARBA00022490"/>
    </source>
</evidence>
<keyword evidence="3 6" id="KW-0489">Methyltransferase</keyword>
<dbReference type="InterPro" id="IPR029063">
    <property type="entry name" value="SAM-dependent_MTases_sf"/>
</dbReference>
<comment type="subcellular location">
    <subcellularLocation>
        <location evidence="6">Cytoplasm</location>
    </subcellularLocation>
</comment>
<keyword evidence="2 6" id="KW-0963">Cytoplasm</keyword>